<keyword evidence="3" id="KW-1185">Reference proteome</keyword>
<reference evidence="2 3" key="1">
    <citation type="submission" date="2017-04" db="EMBL/GenBank/DDBJ databases">
        <authorList>
            <person name="Afonso C.L."/>
            <person name="Miller P.J."/>
            <person name="Scott M.A."/>
            <person name="Spackman E."/>
            <person name="Goraichik I."/>
            <person name="Dimitrov K.M."/>
            <person name="Suarez D.L."/>
            <person name="Swayne D.E."/>
        </authorList>
    </citation>
    <scope>NUCLEOTIDE SEQUENCE [LARGE SCALE GENOMIC DNA]</scope>
    <source>
        <strain evidence="2 3">CGMCC 1.10972</strain>
    </source>
</reference>
<evidence type="ECO:0000313" key="3">
    <source>
        <dbReference type="Proteomes" id="UP000192656"/>
    </source>
</evidence>
<dbReference type="Pfam" id="PF05136">
    <property type="entry name" value="Phage_portal_2"/>
    <property type="match status" value="1"/>
</dbReference>
<organism evidence="2 3">
    <name type="scientific">Fulvimarina manganoxydans</name>
    <dbReference type="NCBI Taxonomy" id="937218"/>
    <lineage>
        <taxon>Bacteria</taxon>
        <taxon>Pseudomonadati</taxon>
        <taxon>Pseudomonadota</taxon>
        <taxon>Alphaproteobacteria</taxon>
        <taxon>Hyphomicrobiales</taxon>
        <taxon>Aurantimonadaceae</taxon>
        <taxon>Fulvimarina</taxon>
    </lineage>
</organism>
<evidence type="ECO:0000256" key="1">
    <source>
        <dbReference type="SAM" id="MobiDB-lite"/>
    </source>
</evidence>
<dbReference type="STRING" id="937218.SAMN06297251_12733"/>
<dbReference type="GO" id="GO:0019068">
    <property type="term" value="P:virion assembly"/>
    <property type="evidence" value="ECO:0007669"/>
    <property type="project" value="InterPro"/>
</dbReference>
<evidence type="ECO:0000313" key="2">
    <source>
        <dbReference type="EMBL" id="SMD10080.1"/>
    </source>
</evidence>
<dbReference type="EMBL" id="FWXR01000027">
    <property type="protein sequence ID" value="SMD10080.1"/>
    <property type="molecule type" value="Genomic_DNA"/>
</dbReference>
<protein>
    <submittedName>
        <fullName evidence="2">Phage portal protein, lambda family</fullName>
    </submittedName>
</protein>
<accession>A0A1W2EK43</accession>
<dbReference type="GO" id="GO:0005198">
    <property type="term" value="F:structural molecule activity"/>
    <property type="evidence" value="ECO:0007669"/>
    <property type="project" value="InterPro"/>
</dbReference>
<feature type="region of interest" description="Disordered" evidence="1">
    <location>
        <begin position="512"/>
        <end position="548"/>
    </location>
</feature>
<proteinExistence type="predicted"/>
<dbReference type="InterPro" id="IPR006429">
    <property type="entry name" value="Phage_lambda_portal"/>
</dbReference>
<name>A0A1W2EK43_9HYPH</name>
<dbReference type="Proteomes" id="UP000192656">
    <property type="component" value="Unassembled WGS sequence"/>
</dbReference>
<gene>
    <name evidence="2" type="ORF">SAMN06297251_12733</name>
</gene>
<sequence length="548" mass="59576">MGLMQAIGSRVRGALTVGEGGLRPQPAAGYLRGLPEAQILAIPTPILRDAKEDVRIAWGRAAARAVDALHNNGWIAGVTEQMISLMIGDGLKPNLKPDFSWAGWDEAQSAAWARRAERRFQAWASNRWACDAGGRYTLAQIQAASVRSWFGAGEAVAELPSIERPGIEWRTKLRLLPAHWLSQKSSELERLDHGVFIDGHGAPAGYLFEVKSRFGMRTELRKAARDGYGRPIIAHVFDGTAGQVRGITPFAPILKVLRDYDQLSNATLTATMIHAIFAATVESDYPTSEVLDALSPAPTATGQLEGPGGFMAFMAQKLGWHQNVDIDLGRGSGVAHLLPGEKLMLHSSKSPNANYEPFANFLLREIARCAGAMFEDLTGDFRGATYSSVRAGIAKQWPLVLYRRKHVPVPISDAALEAFLEEEIDNGYLEIPGGIEAFLAHKAAICRATWRGPAKPVADELKAAKAHEMYRLMGTMTDEQICADLGEDWEDVYQQRAYEKARREDLTIHGGVTNGGADIDQMLDPEPAAILPQAGASQRGPAPRGGSQ</sequence>
<dbReference type="RefSeq" id="WP_170923378.1">
    <property type="nucleotide sequence ID" value="NZ_FWXR01000027.1"/>
</dbReference>
<dbReference type="AlphaFoldDB" id="A0A1W2EK43"/>